<keyword evidence="2" id="KW-0812">Transmembrane</keyword>
<keyword evidence="2" id="KW-1133">Transmembrane helix</keyword>
<evidence type="ECO:0000256" key="2">
    <source>
        <dbReference type="SAM" id="Phobius"/>
    </source>
</evidence>
<dbReference type="EMBL" id="HBIW01024890">
    <property type="protein sequence ID" value="CAE0706031.1"/>
    <property type="molecule type" value="Transcribed_RNA"/>
</dbReference>
<evidence type="ECO:0000256" key="1">
    <source>
        <dbReference type="SAM" id="MobiDB-lite"/>
    </source>
</evidence>
<gene>
    <name evidence="3" type="ORF">PCAL00307_LOCUS21481</name>
</gene>
<keyword evidence="2" id="KW-0472">Membrane</keyword>
<organism evidence="3">
    <name type="scientific">Pelagomonas calceolata</name>
    <dbReference type="NCBI Taxonomy" id="35677"/>
    <lineage>
        <taxon>Eukaryota</taxon>
        <taxon>Sar</taxon>
        <taxon>Stramenopiles</taxon>
        <taxon>Ochrophyta</taxon>
        <taxon>Pelagophyceae</taxon>
        <taxon>Pelagomonadales</taxon>
        <taxon>Pelagomonadaceae</taxon>
        <taxon>Pelagomonas</taxon>
    </lineage>
</organism>
<feature type="region of interest" description="Disordered" evidence="1">
    <location>
        <begin position="116"/>
        <end position="136"/>
    </location>
</feature>
<accession>A0A7S4A788</accession>
<feature type="transmembrane region" description="Helical" evidence="2">
    <location>
        <begin position="12"/>
        <end position="37"/>
    </location>
</feature>
<sequence length="136" mass="14936">MRRRTLSRDESTPLLTMVIAVIVADAAVTAIVVSGALGRDVSWEDVARVWFYDLIWFVLTDLCKIPLTMSIENLFPPVPVTEAPVPDESDHVLAFGCVDLGYAYVRDTKENVRRRSSRRSSVDVEAPSGAAAEGVV</sequence>
<name>A0A7S4A788_9STRA</name>
<reference evidence="3" key="1">
    <citation type="submission" date="2021-01" db="EMBL/GenBank/DDBJ databases">
        <authorList>
            <person name="Corre E."/>
            <person name="Pelletier E."/>
            <person name="Niang G."/>
            <person name="Scheremetjew M."/>
            <person name="Finn R."/>
            <person name="Kale V."/>
            <person name="Holt S."/>
            <person name="Cochrane G."/>
            <person name="Meng A."/>
            <person name="Brown T."/>
            <person name="Cohen L."/>
        </authorList>
    </citation>
    <scope>NUCLEOTIDE SEQUENCE</scope>
    <source>
        <strain evidence="3">CCMP1756</strain>
    </source>
</reference>
<evidence type="ECO:0000313" key="3">
    <source>
        <dbReference type="EMBL" id="CAE0706031.1"/>
    </source>
</evidence>
<dbReference type="AlphaFoldDB" id="A0A7S4A788"/>
<proteinExistence type="predicted"/>
<protein>
    <submittedName>
        <fullName evidence="3">Uncharacterized protein</fullName>
    </submittedName>
</protein>